<dbReference type="EMBL" id="CM042017">
    <property type="protein sequence ID" value="KAI3689740.1"/>
    <property type="molecule type" value="Genomic_DNA"/>
</dbReference>
<accession>A0ACB8Z0E6</accession>
<reference evidence="2" key="1">
    <citation type="journal article" date="2022" name="Mol. Ecol. Resour.">
        <title>The genomes of chicory, endive, great burdock and yacon provide insights into Asteraceae palaeo-polyploidization history and plant inulin production.</title>
        <authorList>
            <person name="Fan W."/>
            <person name="Wang S."/>
            <person name="Wang H."/>
            <person name="Wang A."/>
            <person name="Jiang F."/>
            <person name="Liu H."/>
            <person name="Zhao H."/>
            <person name="Xu D."/>
            <person name="Zhang Y."/>
        </authorList>
    </citation>
    <scope>NUCLEOTIDE SEQUENCE [LARGE SCALE GENOMIC DNA]</scope>
    <source>
        <strain evidence="2">cv. Punajuju</strain>
    </source>
</reference>
<reference evidence="1 2" key="2">
    <citation type="journal article" date="2022" name="Mol. Ecol. Resour.">
        <title>The genomes of chicory, endive, great burdock and yacon provide insights into Asteraceae paleo-polyploidization history and plant inulin production.</title>
        <authorList>
            <person name="Fan W."/>
            <person name="Wang S."/>
            <person name="Wang H."/>
            <person name="Wang A."/>
            <person name="Jiang F."/>
            <person name="Liu H."/>
            <person name="Zhao H."/>
            <person name="Xu D."/>
            <person name="Zhang Y."/>
        </authorList>
    </citation>
    <scope>NUCLEOTIDE SEQUENCE [LARGE SCALE GENOMIC DNA]</scope>
    <source>
        <strain evidence="2">cv. Punajuju</strain>
        <tissue evidence="1">Leaves</tissue>
    </source>
</reference>
<organism evidence="1 2">
    <name type="scientific">Cichorium intybus</name>
    <name type="common">Chicory</name>
    <dbReference type="NCBI Taxonomy" id="13427"/>
    <lineage>
        <taxon>Eukaryota</taxon>
        <taxon>Viridiplantae</taxon>
        <taxon>Streptophyta</taxon>
        <taxon>Embryophyta</taxon>
        <taxon>Tracheophyta</taxon>
        <taxon>Spermatophyta</taxon>
        <taxon>Magnoliopsida</taxon>
        <taxon>eudicotyledons</taxon>
        <taxon>Gunneridae</taxon>
        <taxon>Pentapetalae</taxon>
        <taxon>asterids</taxon>
        <taxon>campanulids</taxon>
        <taxon>Asterales</taxon>
        <taxon>Asteraceae</taxon>
        <taxon>Cichorioideae</taxon>
        <taxon>Cichorieae</taxon>
        <taxon>Cichoriinae</taxon>
        <taxon>Cichorium</taxon>
    </lineage>
</organism>
<protein>
    <submittedName>
        <fullName evidence="1">Uncharacterized protein</fullName>
    </submittedName>
</protein>
<evidence type="ECO:0000313" key="2">
    <source>
        <dbReference type="Proteomes" id="UP001055811"/>
    </source>
</evidence>
<proteinExistence type="predicted"/>
<name>A0ACB8Z0E6_CICIN</name>
<comment type="caution">
    <text evidence="1">The sequence shown here is derived from an EMBL/GenBank/DDBJ whole genome shotgun (WGS) entry which is preliminary data.</text>
</comment>
<keyword evidence="2" id="KW-1185">Reference proteome</keyword>
<gene>
    <name evidence="1" type="ORF">L2E82_47707</name>
</gene>
<evidence type="ECO:0000313" key="1">
    <source>
        <dbReference type="EMBL" id="KAI3689740.1"/>
    </source>
</evidence>
<sequence length="334" mass="35656">MTRRCSHCSNNGHNSRTCPNRGLKLFGVRITDGSIRKSASMGNLSHCNGSGSSTFFNGFPGGGTDLDSPGDTPDHNAAGDGYGSEDFVAGSSSSRERKKGVPWTEEEHRMFLLGLQKLGKGDWRGIARNYVITRTPTQVASHAQKYFIRQSNISRRKRRSSLFDIVADDFPAGNPSQPETQSVNNPLTIPTLEEEECESMDSANSTTADPPADQTPATVDLEGGTQCLIPVMFPAYVSPIIPVAIPYWPGPGSGHDQASTAKTESHEVLKPTAVHSKSPINVDDLVGMSKLTLGDGAPTSLKVGGLSRQSAFHASNPSARTSNIDSNHSPIHAV</sequence>
<dbReference type="Proteomes" id="UP001055811">
    <property type="component" value="Linkage Group LG09"/>
</dbReference>